<dbReference type="PANTHER" id="PTHR38436:SF1">
    <property type="entry name" value="ESTER CYCLASE"/>
    <property type="match status" value="1"/>
</dbReference>
<protein>
    <submittedName>
        <fullName evidence="2">SnoaL-like polyketide cyclase family protein</fullName>
    </submittedName>
</protein>
<evidence type="ECO:0000313" key="2">
    <source>
        <dbReference type="EMBL" id="KEQ49984.1"/>
    </source>
</evidence>
<accession>A0A081R461</accession>
<dbReference type="RefSeq" id="WP_042902613.1">
    <property type="nucleotide sequence ID" value="NZ_CP029257.1"/>
</dbReference>
<dbReference type="GO" id="GO:0030638">
    <property type="term" value="P:polyketide metabolic process"/>
    <property type="evidence" value="ECO:0007669"/>
    <property type="project" value="InterPro"/>
</dbReference>
<dbReference type="Pfam" id="PF12680">
    <property type="entry name" value="SnoaL_2"/>
    <property type="match status" value="1"/>
</dbReference>
<feature type="domain" description="SnoaL-like" evidence="1">
    <location>
        <begin position="12"/>
        <end position="107"/>
    </location>
</feature>
<evidence type="ECO:0000313" key="3">
    <source>
        <dbReference type="Proteomes" id="UP000028098"/>
    </source>
</evidence>
<dbReference type="Pfam" id="PF07366">
    <property type="entry name" value="SnoaL"/>
    <property type="match status" value="1"/>
</dbReference>
<dbReference type="InterPro" id="IPR032710">
    <property type="entry name" value="NTF2-like_dom_sf"/>
</dbReference>
<evidence type="ECO:0000259" key="1">
    <source>
        <dbReference type="Pfam" id="PF12680"/>
    </source>
</evidence>
<dbReference type="InterPro" id="IPR009959">
    <property type="entry name" value="Cyclase_SnoaL-like"/>
</dbReference>
<name>A0A081R461_STROR</name>
<organism evidence="2 3">
    <name type="scientific">Streptococcus oralis</name>
    <dbReference type="NCBI Taxonomy" id="1303"/>
    <lineage>
        <taxon>Bacteria</taxon>
        <taxon>Bacillati</taxon>
        <taxon>Bacillota</taxon>
        <taxon>Bacilli</taxon>
        <taxon>Lactobacillales</taxon>
        <taxon>Streptococcaceae</taxon>
        <taxon>Streptococcus</taxon>
    </lineage>
</organism>
<dbReference type="EMBL" id="JPGB01000005">
    <property type="protein sequence ID" value="KEQ49984.1"/>
    <property type="molecule type" value="Genomic_DNA"/>
</dbReference>
<dbReference type="InterPro" id="IPR037401">
    <property type="entry name" value="SnoaL-like"/>
</dbReference>
<dbReference type="SUPFAM" id="SSF54427">
    <property type="entry name" value="NTF2-like"/>
    <property type="match status" value="2"/>
</dbReference>
<reference evidence="2 3" key="1">
    <citation type="submission" date="2014-05" db="EMBL/GenBank/DDBJ databases">
        <authorList>
            <person name="Daugherty S.C."/>
            <person name="Tallon L.J."/>
            <person name="Sadzewicz L."/>
            <person name="Kilian M."/>
            <person name="Tettelin H."/>
        </authorList>
    </citation>
    <scope>NUCLEOTIDE SEQUENCE [LARGE SCALE GENOMIC DNA]</scope>
    <source>
        <strain evidence="2 3">SK143</strain>
    </source>
</reference>
<dbReference type="STRING" id="1303.SORDD17_00050"/>
<dbReference type="Gene3D" id="3.10.450.50">
    <property type="match status" value="2"/>
</dbReference>
<dbReference type="AlphaFoldDB" id="A0A081R461"/>
<sequence length="254" mass="29338">MSKQVENAHNLYIHAIQDGRVAEAQAQSVGDTYIQHSTGVPDGKEGFAAFFANFFERHPEREMKIVRTIEDGNLVFVHVHQYLNGGEAQWVTTDTFRADENGRIVEHWDVIDYYRAPENGQLDQIFGDFKIKDLDKTAENKKLVRRFLTEIFQNGELEQWNDYVADDLIQHNHEISQGSDAYKNYVAEHGVTFDFVFQLLGQGNYVVSYGQTHIDGVAYAQYDIFRLENGLIVEHWDNKEVMPKVEDLTNRGKF</sequence>
<dbReference type="Proteomes" id="UP000028098">
    <property type="component" value="Unassembled WGS sequence"/>
</dbReference>
<comment type="caution">
    <text evidence="2">The sequence shown here is derived from an EMBL/GenBank/DDBJ whole genome shotgun (WGS) entry which is preliminary data.</text>
</comment>
<gene>
    <name evidence="2" type="ORF">SK143_1105</name>
</gene>
<proteinExistence type="predicted"/>
<dbReference type="PATRIC" id="fig|1303.44.peg.1041"/>
<dbReference type="PANTHER" id="PTHR38436">
    <property type="entry name" value="POLYKETIDE CYCLASE SNOAL-LIKE DOMAIN"/>
    <property type="match status" value="1"/>
</dbReference>